<dbReference type="Gene3D" id="1.25.40.20">
    <property type="entry name" value="Ankyrin repeat-containing domain"/>
    <property type="match status" value="3"/>
</dbReference>
<dbReference type="Proteomes" id="UP000602510">
    <property type="component" value="Unassembled WGS sequence"/>
</dbReference>
<dbReference type="PROSITE" id="PS50011">
    <property type="entry name" value="PROTEIN_KINASE_DOM"/>
    <property type="match status" value="1"/>
</dbReference>
<dbReference type="AlphaFoldDB" id="A0A833WFV4"/>
<feature type="region of interest" description="Disordered" evidence="4">
    <location>
        <begin position="1008"/>
        <end position="1044"/>
    </location>
</feature>
<keyword evidence="3" id="KW-0175">Coiled coil</keyword>
<evidence type="ECO:0000256" key="4">
    <source>
        <dbReference type="SAM" id="MobiDB-lite"/>
    </source>
</evidence>
<keyword evidence="6" id="KW-0808">Transferase</keyword>
<evidence type="ECO:0000259" key="5">
    <source>
        <dbReference type="PROSITE" id="PS50011"/>
    </source>
</evidence>
<dbReference type="InterPro" id="IPR036770">
    <property type="entry name" value="Ankyrin_rpt-contain_sf"/>
</dbReference>
<evidence type="ECO:0000256" key="1">
    <source>
        <dbReference type="ARBA" id="ARBA00022737"/>
    </source>
</evidence>
<name>A0A833WFV4_PHYIN</name>
<protein>
    <submittedName>
        <fullName evidence="6">Protein kinase domain</fullName>
    </submittedName>
</protein>
<feature type="compositionally biased region" description="Polar residues" evidence="4">
    <location>
        <begin position="1009"/>
        <end position="1018"/>
    </location>
</feature>
<evidence type="ECO:0000256" key="2">
    <source>
        <dbReference type="ARBA" id="ARBA00023043"/>
    </source>
</evidence>
<keyword evidence="2" id="KW-0040">ANK repeat</keyword>
<comment type="caution">
    <text evidence="6">The sequence shown here is derived from an EMBL/GenBank/DDBJ whole genome shotgun (WGS) entry which is preliminary data.</text>
</comment>
<proteinExistence type="predicted"/>
<dbReference type="InterPro" id="IPR002110">
    <property type="entry name" value="Ankyrin_rpt"/>
</dbReference>
<dbReference type="SUPFAM" id="SSF48403">
    <property type="entry name" value="Ankyrin repeat"/>
    <property type="match status" value="2"/>
</dbReference>
<evidence type="ECO:0000313" key="6">
    <source>
        <dbReference type="EMBL" id="KAF4032645.1"/>
    </source>
</evidence>
<dbReference type="PANTHER" id="PTHR24178">
    <property type="entry name" value="MOLTING PROTEIN MLT-4"/>
    <property type="match status" value="1"/>
</dbReference>
<organism evidence="6 7">
    <name type="scientific">Phytophthora infestans</name>
    <name type="common">Potato late blight agent</name>
    <name type="synonym">Botrytis infestans</name>
    <dbReference type="NCBI Taxonomy" id="4787"/>
    <lineage>
        <taxon>Eukaryota</taxon>
        <taxon>Sar</taxon>
        <taxon>Stramenopiles</taxon>
        <taxon>Oomycota</taxon>
        <taxon>Peronosporomycetes</taxon>
        <taxon>Peronosporales</taxon>
        <taxon>Peronosporaceae</taxon>
        <taxon>Phytophthora</taxon>
    </lineage>
</organism>
<keyword evidence="6" id="KW-0418">Kinase</keyword>
<evidence type="ECO:0000313" key="7">
    <source>
        <dbReference type="Proteomes" id="UP000602510"/>
    </source>
</evidence>
<dbReference type="Pfam" id="PF00069">
    <property type="entry name" value="Pkinase"/>
    <property type="match status" value="1"/>
</dbReference>
<dbReference type="GO" id="GO:0005524">
    <property type="term" value="F:ATP binding"/>
    <property type="evidence" value="ECO:0007669"/>
    <property type="project" value="InterPro"/>
</dbReference>
<dbReference type="SMART" id="SM00220">
    <property type="entry name" value="S_TKc"/>
    <property type="match status" value="1"/>
</dbReference>
<gene>
    <name evidence="6" type="ORF">GN244_ATG15461</name>
</gene>
<dbReference type="SMART" id="SM00248">
    <property type="entry name" value="ANK"/>
    <property type="match status" value="10"/>
</dbReference>
<dbReference type="PANTHER" id="PTHR24178:SF9">
    <property type="entry name" value="ANK_REP_REGION DOMAIN-CONTAINING PROTEIN"/>
    <property type="match status" value="1"/>
</dbReference>
<keyword evidence="1" id="KW-0677">Repeat</keyword>
<evidence type="ECO:0000256" key="3">
    <source>
        <dbReference type="SAM" id="Coils"/>
    </source>
</evidence>
<feature type="coiled-coil region" evidence="3">
    <location>
        <begin position="866"/>
        <end position="900"/>
    </location>
</feature>
<accession>A0A833WFV4</accession>
<feature type="domain" description="Protein kinase" evidence="5">
    <location>
        <begin position="477"/>
        <end position="816"/>
    </location>
</feature>
<dbReference type="GO" id="GO:0004672">
    <property type="term" value="F:protein kinase activity"/>
    <property type="evidence" value="ECO:0007669"/>
    <property type="project" value="InterPro"/>
</dbReference>
<dbReference type="SUPFAM" id="SSF56112">
    <property type="entry name" value="Protein kinase-like (PK-like)"/>
    <property type="match status" value="1"/>
</dbReference>
<feature type="compositionally biased region" description="Basic and acidic residues" evidence="4">
    <location>
        <begin position="1022"/>
        <end position="1035"/>
    </location>
</feature>
<dbReference type="InterPro" id="IPR011009">
    <property type="entry name" value="Kinase-like_dom_sf"/>
</dbReference>
<dbReference type="Gene3D" id="1.10.510.10">
    <property type="entry name" value="Transferase(Phosphotransferase) domain 1"/>
    <property type="match status" value="1"/>
</dbReference>
<keyword evidence="7" id="KW-1185">Reference proteome</keyword>
<reference evidence="6" key="1">
    <citation type="submission" date="2020-04" db="EMBL/GenBank/DDBJ databases">
        <title>Hybrid Assembly of Korean Phytophthora infestans isolates.</title>
        <authorList>
            <person name="Prokchorchik M."/>
            <person name="Lee Y."/>
            <person name="Seo J."/>
            <person name="Cho J.-H."/>
            <person name="Park Y.-E."/>
            <person name="Jang D.-C."/>
            <person name="Im J.-S."/>
            <person name="Choi J.-G."/>
            <person name="Park H.-J."/>
            <person name="Lee G.-B."/>
            <person name="Lee Y.-G."/>
            <person name="Hong S.-Y."/>
            <person name="Cho K."/>
            <person name="Sohn K.H."/>
        </authorList>
    </citation>
    <scope>NUCLEOTIDE SEQUENCE</scope>
    <source>
        <strain evidence="6">KR_1_A1</strain>
    </source>
</reference>
<sequence length="1044" mass="115614">MMNMMEATDADPDAELAPRGVKVPLWSGAAYSNAISKSMRAMMTSSRLRAGRQQTVASSDPGADLFTDAVARKDKEKMLDALAKDPSVLRRSDTDGWLPLHHVCNLRPTYRYVDMMTMMTNTYPESVHCVDKNGRTPLHILCDNSCVTVQALGVFAKSLGALSLMQDNSGNLPLHCLCRNSSCDVGLIKKLVSDVSVYTALNEEGQTPLHCLVTTDGLLNKTVLQYLIETFPSTALMRDLMGRTILHWICEDHELDPSIIRLLLTSVADAASLSDVNGDLPLHILCQNESVTCKLLHLALETYPEGIHALAKNDLSPLHFICSNESCSVDLLTELFSFDNDNSSCARADKFGATALHLLCMNEAISTELLRTMLLMCSEDSFIPDVHGRSPLHYLCMNHAVSSELLWLLFDRVHDLPRQADKDDRTPLHYLCSNTKVTSRLIEILFDSWPSAALVADRDFKLPVQYLVDNPSSTPEITLLLICGPASYRHRYEFLNVNGECVCFTQGGELVYAQTNVAMDSNTGTNVLVNFYSLEASVEHEQKLICRLKTAAEIRADHVDYAPIVHETFENAKRRLTLCRTNTAPEDHNGATVNTRSDATIMLDYALVTAAPLYTLDGLKAEKLCDTEAVRAITTELANCLHFWHCDARIVHGNITLQNVGQFDDRGLCLYNMSTSRELYQERPIGFRAIALNSCPPEAAKAFVAKEEFSPTQASDMWQFGCLVYQLLTGSTLLERLAPWSSSIGHEQGQHLICSLTDAVLEPLIDEIAPEFRLFLQRILVVNPIYRWEIDRLLHVKDGSQLPPFTTIEASSHTFVGKALQQKTEAALADGSKGSRSEKHAQEQLEFMKKEHSLLRHTLLSTKSQLRDTDQDRTDLQLKMEELRAQMTNEVQQRKEAQLEAQLLARNHQSMTLQLHTTVQMLLNLVPLSRKVYGAAADDFLSNALARATGDTSSPSVVSDPVNLGQKSGPVQLLKTQLQHSVLAHGCVQKWANSTPSSALAATEFASFDATSSTNTPPNSDPNDKEKEPSSHTEDPDSSAAAVT</sequence>
<dbReference type="InterPro" id="IPR000719">
    <property type="entry name" value="Prot_kinase_dom"/>
</dbReference>
<dbReference type="EMBL" id="WSZM01000472">
    <property type="protein sequence ID" value="KAF4032645.1"/>
    <property type="molecule type" value="Genomic_DNA"/>
</dbReference>